<evidence type="ECO:0000313" key="3">
    <source>
        <dbReference type="Proteomes" id="UP000266745"/>
    </source>
</evidence>
<feature type="compositionally biased region" description="Low complexity" evidence="1">
    <location>
        <begin position="32"/>
        <end position="41"/>
    </location>
</feature>
<name>A0A3G1B5P7_9ARCH</name>
<evidence type="ECO:0000256" key="1">
    <source>
        <dbReference type="SAM" id="MobiDB-lite"/>
    </source>
</evidence>
<sequence>MNKITMLAVIGLGALVFGVITPESGLMASATGNNNGYNGNNNHDRDDRDNNNHGNNSYDSPKVKIYKVVINNDGNPTPPMSTFGVKLKDTLVNTNGTTFTISKNKPVTLTEAGAPGFSFVEIRGDGHCPENLGGTITLDDGQKIECYIVNQPTPTGDGTVSDPPTVKIYKVVINNDGNPTPSAESFGLSINGGTTLSNGTKVTLQADTPAVLAEAGLVGYEFVEIRGDGNCPENIGGTITLSAGQDIECYVVNQPIDQTGPPDPGVIFHYNTLSFSFADPLYGDSCSAPGKTPPCIELANSIDGNVLVVDSELKTDTTIVLFSVVETGKVTQNPPQFATSPICVLSGIGPHTASYAQAEEISPVVNPSGQMGFEFQCSLIEAANFKVSYALIETQRQ</sequence>
<dbReference type="EMBL" id="CP011097">
    <property type="protein sequence ID" value="AJZ75257.1"/>
    <property type="molecule type" value="Genomic_DNA"/>
</dbReference>
<accession>A0A3G1B5P7</accession>
<organism evidence="2 3">
    <name type="scientific">Candidatus Nitrosotenuis cloacae</name>
    <dbReference type="NCBI Taxonomy" id="1603555"/>
    <lineage>
        <taxon>Archaea</taxon>
        <taxon>Nitrososphaerota</taxon>
        <taxon>Candidatus Nitrosotenuis</taxon>
    </lineage>
</organism>
<evidence type="ECO:0000313" key="2">
    <source>
        <dbReference type="EMBL" id="AJZ75257.1"/>
    </source>
</evidence>
<dbReference type="AlphaFoldDB" id="A0A3G1B5P7"/>
<keyword evidence="3" id="KW-1185">Reference proteome</keyword>
<dbReference type="Proteomes" id="UP000266745">
    <property type="component" value="Chromosome"/>
</dbReference>
<dbReference type="KEGG" id="tah:SU86_001365"/>
<feature type="region of interest" description="Disordered" evidence="1">
    <location>
        <begin position="31"/>
        <end position="60"/>
    </location>
</feature>
<dbReference type="RefSeq" id="WP_048187734.1">
    <property type="nucleotide sequence ID" value="NZ_CP011097.1"/>
</dbReference>
<reference evidence="2 3" key="1">
    <citation type="journal article" date="2016" name="Sci. Rep.">
        <title>A novel ammonia-oxidizing archaeon from wastewater treatment plant: Its enrichment, physiological and genomic characteristics.</title>
        <authorList>
            <person name="Li Y."/>
            <person name="Ding K."/>
            <person name="Wen X."/>
            <person name="Zhang B."/>
            <person name="Shen B."/>
            <person name="Yang Y."/>
        </authorList>
    </citation>
    <scope>NUCLEOTIDE SEQUENCE [LARGE SCALE GENOMIC DNA]</scope>
    <source>
        <strain evidence="2 3">SAT1</strain>
    </source>
</reference>
<gene>
    <name evidence="2" type="ORF">SU86_001365</name>
</gene>
<dbReference type="GeneID" id="24875028"/>
<protein>
    <submittedName>
        <fullName evidence="2">Uncharacterized protein</fullName>
    </submittedName>
</protein>
<feature type="compositionally biased region" description="Basic and acidic residues" evidence="1">
    <location>
        <begin position="42"/>
        <end position="51"/>
    </location>
</feature>
<proteinExistence type="predicted"/>
<dbReference type="STRING" id="1603555.SU86_001365"/>